<accession>A0A354YVA7</accession>
<name>A0A354YVA7_9FIRM</name>
<comment type="caution">
    <text evidence="1">The sequence shown here is derived from an EMBL/GenBank/DDBJ whole genome shotgun (WGS) entry which is preliminary data.</text>
</comment>
<dbReference type="NCBIfam" id="NF046065">
    <property type="entry name" value="MtxRegRemB"/>
    <property type="match status" value="1"/>
</dbReference>
<sequence length="90" mass="10050">MYLHLGQDRVIRTKDIVGIFDLETSTLSNITREYLAAAQKAGRVVSISDEMPKSFILCCSADGRTTVYTTQISTATLLRRTGFFEKLSNL</sequence>
<proteinExistence type="predicted"/>
<protein>
    <submittedName>
        <fullName evidence="1">DUF370 domain-containing protein</fullName>
    </submittedName>
</protein>
<dbReference type="Proteomes" id="UP000263273">
    <property type="component" value="Unassembled WGS sequence"/>
</dbReference>
<evidence type="ECO:0000313" key="2">
    <source>
        <dbReference type="Proteomes" id="UP000263273"/>
    </source>
</evidence>
<evidence type="ECO:0000313" key="1">
    <source>
        <dbReference type="EMBL" id="HBK52626.1"/>
    </source>
</evidence>
<dbReference type="EMBL" id="DNZF01000036">
    <property type="protein sequence ID" value="HBK52626.1"/>
    <property type="molecule type" value="Genomic_DNA"/>
</dbReference>
<gene>
    <name evidence="1" type="ORF">DDZ44_01625</name>
</gene>
<dbReference type="AlphaFoldDB" id="A0A354YVA7"/>
<reference evidence="1 2" key="1">
    <citation type="journal article" date="2018" name="Nat. Biotechnol.">
        <title>A standardized bacterial taxonomy based on genome phylogeny substantially revises the tree of life.</title>
        <authorList>
            <person name="Parks D.H."/>
            <person name="Chuvochina M."/>
            <person name="Waite D.W."/>
            <person name="Rinke C."/>
            <person name="Skarshewski A."/>
            <person name="Chaumeil P.A."/>
            <person name="Hugenholtz P."/>
        </authorList>
    </citation>
    <scope>NUCLEOTIDE SEQUENCE [LARGE SCALE GENOMIC DNA]</scope>
    <source>
        <strain evidence="1">UBA10948</strain>
    </source>
</reference>
<organism evidence="1 2">
    <name type="scientific">Syntrophomonas wolfei</name>
    <dbReference type="NCBI Taxonomy" id="863"/>
    <lineage>
        <taxon>Bacteria</taxon>
        <taxon>Bacillati</taxon>
        <taxon>Bacillota</taxon>
        <taxon>Clostridia</taxon>
        <taxon>Eubacteriales</taxon>
        <taxon>Syntrophomonadaceae</taxon>
        <taxon>Syntrophomonas</taxon>
    </lineage>
</organism>